<proteinExistence type="predicted"/>
<keyword evidence="2" id="KW-0472">Membrane</keyword>
<evidence type="ECO:0000256" key="1">
    <source>
        <dbReference type="SAM" id="MobiDB-lite"/>
    </source>
</evidence>
<dbReference type="Proteomes" id="UP000717696">
    <property type="component" value="Unassembled WGS sequence"/>
</dbReference>
<feature type="transmembrane region" description="Helical" evidence="2">
    <location>
        <begin position="582"/>
        <end position="607"/>
    </location>
</feature>
<feature type="compositionally biased region" description="Polar residues" evidence="1">
    <location>
        <begin position="1"/>
        <end position="18"/>
    </location>
</feature>
<evidence type="ECO:0000256" key="2">
    <source>
        <dbReference type="SAM" id="Phobius"/>
    </source>
</evidence>
<evidence type="ECO:0000313" key="4">
    <source>
        <dbReference type="Proteomes" id="UP000717696"/>
    </source>
</evidence>
<gene>
    <name evidence="3" type="ORF">B0J13DRAFT_512378</name>
</gene>
<accession>A0A9P9IJH6</accession>
<feature type="region of interest" description="Disordered" evidence="1">
    <location>
        <begin position="1"/>
        <end position="40"/>
    </location>
</feature>
<feature type="transmembrane region" description="Helical" evidence="2">
    <location>
        <begin position="60"/>
        <end position="82"/>
    </location>
</feature>
<feature type="transmembrane region" description="Helical" evidence="2">
    <location>
        <begin position="102"/>
        <end position="122"/>
    </location>
</feature>
<organism evidence="3 4">
    <name type="scientific">Dactylonectria estremocensis</name>
    <dbReference type="NCBI Taxonomy" id="1079267"/>
    <lineage>
        <taxon>Eukaryota</taxon>
        <taxon>Fungi</taxon>
        <taxon>Dikarya</taxon>
        <taxon>Ascomycota</taxon>
        <taxon>Pezizomycotina</taxon>
        <taxon>Sordariomycetes</taxon>
        <taxon>Hypocreomycetidae</taxon>
        <taxon>Hypocreales</taxon>
        <taxon>Nectriaceae</taxon>
        <taxon>Dactylonectria</taxon>
    </lineage>
</organism>
<keyword evidence="4" id="KW-1185">Reference proteome</keyword>
<protein>
    <submittedName>
        <fullName evidence="3">Uncharacterized protein</fullName>
    </submittedName>
</protein>
<feature type="transmembrane region" description="Helical" evidence="2">
    <location>
        <begin position="150"/>
        <end position="168"/>
    </location>
</feature>
<keyword evidence="2" id="KW-0812">Transmembrane</keyword>
<reference evidence="3" key="1">
    <citation type="journal article" date="2021" name="Nat. Commun.">
        <title>Genetic determinants of endophytism in the Arabidopsis root mycobiome.</title>
        <authorList>
            <person name="Mesny F."/>
            <person name="Miyauchi S."/>
            <person name="Thiergart T."/>
            <person name="Pickel B."/>
            <person name="Atanasova L."/>
            <person name="Karlsson M."/>
            <person name="Huettel B."/>
            <person name="Barry K.W."/>
            <person name="Haridas S."/>
            <person name="Chen C."/>
            <person name="Bauer D."/>
            <person name="Andreopoulos W."/>
            <person name="Pangilinan J."/>
            <person name="LaButti K."/>
            <person name="Riley R."/>
            <person name="Lipzen A."/>
            <person name="Clum A."/>
            <person name="Drula E."/>
            <person name="Henrissat B."/>
            <person name="Kohler A."/>
            <person name="Grigoriev I.V."/>
            <person name="Martin F.M."/>
            <person name="Hacquard S."/>
        </authorList>
    </citation>
    <scope>NUCLEOTIDE SEQUENCE</scope>
    <source>
        <strain evidence="3">MPI-CAGE-AT-0021</strain>
    </source>
</reference>
<keyword evidence="2" id="KW-1133">Transmembrane helix</keyword>
<comment type="caution">
    <text evidence="3">The sequence shown here is derived from an EMBL/GenBank/DDBJ whole genome shotgun (WGS) entry which is preliminary data.</text>
</comment>
<dbReference type="AlphaFoldDB" id="A0A9P9IJH6"/>
<evidence type="ECO:0000313" key="3">
    <source>
        <dbReference type="EMBL" id="KAH7121729.1"/>
    </source>
</evidence>
<dbReference type="EMBL" id="JAGMUU010000027">
    <property type="protein sequence ID" value="KAH7121729.1"/>
    <property type="molecule type" value="Genomic_DNA"/>
</dbReference>
<dbReference type="OrthoDB" id="3692311at2759"/>
<sequence length="685" mass="74169">MLRNPSMKTGHTESSTSLLVPARDTSVPGHSESSRDTSFWSDHPRPLVGSWTATAARSAAFLPLGAISVPFVALAISISRLNNQPKSSHGEMVLDAMGVASTLWPIAFAAVIGALVRTIALFQAERGTKLGTLEILLGSQTLVNTLKSAFTIRVFSLWTLLLAVLWTISPIGGQAVLRTISIAAHVEAQDYGLNYSPAANVGLPFNHYLWGSASTRGHQLGQIYPMFGAALSAPNALAQASNGSSPYFDTAVRQLGGAAVASVAARVDLWGNVRVPEITSLLGYRSQDPHRWIEVPSDQLVTYESLVGVPVRGMPSEAAGNLSFQLSAAYLTLECSPWFNTTAWRLETPDALFTHKSTSFNITEEDVSIGGNGSPHVYMDIPSPTHGFNFSSKDKTSKGPIIQGTLVFGSKLNSTICDMSHIYVDVDVECERQQRLGKMTCNTHRIRHSPGYKVLMPDRQMIASRGMGPSGFISSLPWLAPSYHPGDQSPFESYLADPAQGIEGVGSGITDEYTSLPLKVFAQRLALVINTALRISYHTPAVLGFSKVNLTAMTAIGSSLEFGNTTLRFTTTEDRYQVQGTWMALYILSLFLMGSCAVATIFLRLLIRAPDFLTDISALTRDSAYINIPAGGSTLSGDERARVLKDRRLRIRDVWPEQEIGYTALADDIGCQADKGLDVNSRRYA</sequence>
<name>A0A9P9IJH6_9HYPO</name>